<evidence type="ECO:0000313" key="9">
    <source>
        <dbReference type="EMBL" id="AYB32516.1"/>
    </source>
</evidence>
<keyword evidence="2" id="KW-1003">Cell membrane</keyword>
<evidence type="ECO:0000256" key="5">
    <source>
        <dbReference type="ARBA" id="ARBA00023136"/>
    </source>
</evidence>
<proteinExistence type="predicted"/>
<evidence type="ECO:0000256" key="3">
    <source>
        <dbReference type="ARBA" id="ARBA00022692"/>
    </source>
</evidence>
<dbReference type="AlphaFoldDB" id="A0A385SPQ1"/>
<dbReference type="InterPro" id="IPR025857">
    <property type="entry name" value="MacB_PCD"/>
</dbReference>
<reference evidence="10" key="1">
    <citation type="submission" date="2018-09" db="EMBL/GenBank/DDBJ databases">
        <title>Chryseolinea sp. KIS68-18 isolated from soil.</title>
        <authorList>
            <person name="Weon H.-Y."/>
            <person name="Kwon S.-W."/>
            <person name="Lee S.A."/>
        </authorList>
    </citation>
    <scope>NUCLEOTIDE SEQUENCE [LARGE SCALE GENOMIC DNA]</scope>
    <source>
        <strain evidence="10">KIS68-18</strain>
    </source>
</reference>
<dbReference type="InterPro" id="IPR003838">
    <property type="entry name" value="ABC3_permease_C"/>
</dbReference>
<feature type="transmembrane region" description="Helical" evidence="6">
    <location>
        <begin position="100"/>
        <end position="125"/>
    </location>
</feature>
<keyword evidence="10" id="KW-1185">Reference proteome</keyword>
<keyword evidence="4 6" id="KW-1133">Transmembrane helix</keyword>
<dbReference type="Pfam" id="PF12704">
    <property type="entry name" value="MacB_PCD"/>
    <property type="match status" value="2"/>
</dbReference>
<evidence type="ECO:0000256" key="1">
    <source>
        <dbReference type="ARBA" id="ARBA00004651"/>
    </source>
</evidence>
<protein>
    <submittedName>
        <fullName evidence="9">ABC transporter permease</fullName>
    </submittedName>
</protein>
<feature type="transmembrane region" description="Helical" evidence="6">
    <location>
        <begin position="463"/>
        <end position="486"/>
    </location>
</feature>
<feature type="domain" description="ABC3 transporter permease C-terminal" evidence="7">
    <location>
        <begin position="749"/>
        <end position="863"/>
    </location>
</feature>
<feature type="domain" description="MacB-like periplasmic core" evidence="8">
    <location>
        <begin position="101"/>
        <end position="321"/>
    </location>
</feature>
<evidence type="ECO:0000259" key="7">
    <source>
        <dbReference type="Pfam" id="PF02687"/>
    </source>
</evidence>
<evidence type="ECO:0000256" key="6">
    <source>
        <dbReference type="SAM" id="Phobius"/>
    </source>
</evidence>
<feature type="transmembrane region" description="Helical" evidence="6">
    <location>
        <begin position="415"/>
        <end position="443"/>
    </location>
</feature>
<evidence type="ECO:0000256" key="4">
    <source>
        <dbReference type="ARBA" id="ARBA00022989"/>
    </source>
</evidence>
<dbReference type="Pfam" id="PF02687">
    <property type="entry name" value="FtsX"/>
    <property type="match status" value="2"/>
</dbReference>
<dbReference type="GO" id="GO:0022857">
    <property type="term" value="F:transmembrane transporter activity"/>
    <property type="evidence" value="ECO:0007669"/>
    <property type="project" value="TreeGrafter"/>
</dbReference>
<dbReference type="GO" id="GO:0005886">
    <property type="term" value="C:plasma membrane"/>
    <property type="evidence" value="ECO:0007669"/>
    <property type="project" value="UniProtKB-SubCell"/>
</dbReference>
<name>A0A385SPQ1_9BACT</name>
<dbReference type="RefSeq" id="WP_119755769.1">
    <property type="nucleotide sequence ID" value="NZ_CP032382.1"/>
</dbReference>
<feature type="domain" description="MacB-like periplasmic core" evidence="8">
    <location>
        <begin position="563"/>
        <end position="708"/>
    </location>
</feature>
<gene>
    <name evidence="9" type="ORF">D4L85_18895</name>
</gene>
<keyword evidence="3 6" id="KW-0812">Transmembrane</keyword>
<feature type="transmembrane region" description="Helical" evidence="6">
    <location>
        <begin position="369"/>
        <end position="394"/>
    </location>
</feature>
<dbReference type="KEGG" id="chk:D4L85_18895"/>
<dbReference type="PANTHER" id="PTHR30572">
    <property type="entry name" value="MEMBRANE COMPONENT OF TRANSPORTER-RELATED"/>
    <property type="match status" value="1"/>
</dbReference>
<feature type="domain" description="ABC3 transporter permease C-terminal" evidence="7">
    <location>
        <begin position="374"/>
        <end position="490"/>
    </location>
</feature>
<organism evidence="9 10">
    <name type="scientific">Chryseolinea soli</name>
    <dbReference type="NCBI Taxonomy" id="2321403"/>
    <lineage>
        <taxon>Bacteria</taxon>
        <taxon>Pseudomonadati</taxon>
        <taxon>Bacteroidota</taxon>
        <taxon>Cytophagia</taxon>
        <taxon>Cytophagales</taxon>
        <taxon>Fulvivirgaceae</taxon>
        <taxon>Chryseolinea</taxon>
    </lineage>
</organism>
<dbReference type="NCBIfam" id="NF038404">
    <property type="entry name" value="perm_prefix_2"/>
    <property type="match status" value="1"/>
</dbReference>
<dbReference type="PANTHER" id="PTHR30572:SF18">
    <property type="entry name" value="ABC-TYPE MACROLIDE FAMILY EXPORT SYSTEM PERMEASE COMPONENT 2"/>
    <property type="match status" value="1"/>
</dbReference>
<evidence type="ECO:0000259" key="8">
    <source>
        <dbReference type="Pfam" id="PF12704"/>
    </source>
</evidence>
<dbReference type="Proteomes" id="UP000266183">
    <property type="component" value="Chromosome"/>
</dbReference>
<sequence>MITQPNDIQPPEWPLRLLRFFLRKQYLEEIEGDMEECFRDNLEQFSPAKARRLYAWEAVKLLRPALLQNFEFLRNLNQAAMFKNYFKISTRNMMKSPLSAFINVFGLAAAIGICVFGFAFARWTYSTDQFHEHKHEVFLATFFADRDGSVQQFGRTPRPLGEMLRHDFAHIKKVCRLDDRNVVVKHDDNVFHERVRFVDPEFLDMFTFPLKWGTPGSLADVNSIVLSEEAAIKYFGETNPIGQNMVVIFGKNVSKAFKVTGVAAKFPVSRSFGFDFLVNFENLKTAEPGYDLQDWKAFVNATFVQLDNPADAALLRQGMEKYRHVQNEAVQKEWAITAFGLEPLATLHETSEDIRDDIAHSSESNYASIVYMAVVALAMLLLACFNYINIAIVSAAKRLKEIGIRKSIGAARSRVIVQFLTENIFITAFALVVGVALGTFLFIPWFEGLFDFSMGFKLNDPQLWIYLPAILLFTGILSGLYPAFYISKFQVVSILKGSVKFGQSNPLTKGLLVFQLILACVLVTGGITFTRNSDFLAKRSWGYEPARVVYAEVPDGAAFEQLNAALLQNPNVVLIAGSTHQLGKRHTTTVLHLTDREYEVEHYAVDANYFETMGLPFEAGRGFHHEEGSDKHAVVVNELMVKNMAWGNPIGETFKIDTVEYAVVGVLKDFHSYSFSRPLRPTIFSVAPKAEFHYMSIKAQQGSELQTLKALQGQWAKLFPETPFQGGHQEDVWGFYFQEIGIHGKVWRAFATIAVLLASLGLYGLITLNVAGRAKEFSIRKVLGAGAKNITVKIADQYVVLFVVALVLGAPVSYVLMKMVMNMAYAVHMPIDYSSVMISVVILIFVLAATVSTQIRKVVKTSPVQGLKTE</sequence>
<dbReference type="EMBL" id="CP032382">
    <property type="protein sequence ID" value="AYB32516.1"/>
    <property type="molecule type" value="Genomic_DNA"/>
</dbReference>
<feature type="transmembrane region" description="Helical" evidence="6">
    <location>
        <begin position="833"/>
        <end position="851"/>
    </location>
</feature>
<dbReference type="InterPro" id="IPR047699">
    <property type="entry name" value="Permease_put_prefix"/>
</dbReference>
<evidence type="ECO:0000256" key="2">
    <source>
        <dbReference type="ARBA" id="ARBA00022475"/>
    </source>
</evidence>
<feature type="transmembrane region" description="Helical" evidence="6">
    <location>
        <begin position="798"/>
        <end position="821"/>
    </location>
</feature>
<feature type="transmembrane region" description="Helical" evidence="6">
    <location>
        <begin position="746"/>
        <end position="771"/>
    </location>
</feature>
<feature type="transmembrane region" description="Helical" evidence="6">
    <location>
        <begin position="507"/>
        <end position="529"/>
    </location>
</feature>
<dbReference type="OrthoDB" id="5933722at2"/>
<evidence type="ECO:0000313" key="10">
    <source>
        <dbReference type="Proteomes" id="UP000266183"/>
    </source>
</evidence>
<comment type="subcellular location">
    <subcellularLocation>
        <location evidence="1">Cell membrane</location>
        <topology evidence="1">Multi-pass membrane protein</topology>
    </subcellularLocation>
</comment>
<accession>A0A385SPQ1</accession>
<keyword evidence="5 6" id="KW-0472">Membrane</keyword>
<dbReference type="InterPro" id="IPR050250">
    <property type="entry name" value="Macrolide_Exporter_MacB"/>
</dbReference>